<protein>
    <submittedName>
        <fullName evidence="1">Uncharacterized protein</fullName>
    </submittedName>
</protein>
<accession>A0A934NX79</accession>
<keyword evidence="2" id="KW-1185">Reference proteome</keyword>
<dbReference type="AlphaFoldDB" id="A0A934NX79"/>
<reference evidence="1" key="1">
    <citation type="submission" date="2020-12" db="EMBL/GenBank/DDBJ databases">
        <title>Antrihabitans popcorni sp. nov. and Antrihabitans auranticaus sp. nov., isolated from a larva cave.</title>
        <authorList>
            <person name="Lee S.D."/>
            <person name="Kim I.S."/>
        </authorList>
    </citation>
    <scope>NUCLEOTIDE SEQUENCE</scope>
    <source>
        <strain evidence="1">YC3-6</strain>
    </source>
</reference>
<name>A0A934NX79_9NOCA</name>
<evidence type="ECO:0000313" key="1">
    <source>
        <dbReference type="EMBL" id="MBJ8342815.1"/>
    </source>
</evidence>
<dbReference type="RefSeq" id="WP_199708517.1">
    <property type="nucleotide sequence ID" value="NZ_JAEMNV010000014.1"/>
</dbReference>
<gene>
    <name evidence="1" type="ORF">JGU71_28385</name>
</gene>
<comment type="caution">
    <text evidence="1">The sequence shown here is derived from an EMBL/GenBank/DDBJ whole genome shotgun (WGS) entry which is preliminary data.</text>
</comment>
<dbReference type="Proteomes" id="UP000655868">
    <property type="component" value="Unassembled WGS sequence"/>
</dbReference>
<sequence length="149" mass="15934">MTALRELLTDIIFDFKPPSGEAWSANELADAILDDPRIAIGAKEATTAETFTNTLGGWADRLDIHALELAESGDYEGVVSVTAAAEALERRQAAADVRDNAPTVDRHAAINAAKLDEIRFLLQPIVDGCDVALTSREVSVDVMAIVEGN</sequence>
<evidence type="ECO:0000313" key="2">
    <source>
        <dbReference type="Proteomes" id="UP000655868"/>
    </source>
</evidence>
<dbReference type="EMBL" id="JAEMNV010000014">
    <property type="protein sequence ID" value="MBJ8342815.1"/>
    <property type="molecule type" value="Genomic_DNA"/>
</dbReference>
<organism evidence="1 2">
    <name type="scientific">Antrihabitans stalagmiti</name>
    <dbReference type="NCBI Taxonomy" id="2799499"/>
    <lineage>
        <taxon>Bacteria</taxon>
        <taxon>Bacillati</taxon>
        <taxon>Actinomycetota</taxon>
        <taxon>Actinomycetes</taxon>
        <taxon>Mycobacteriales</taxon>
        <taxon>Nocardiaceae</taxon>
        <taxon>Antrihabitans</taxon>
    </lineage>
</organism>
<proteinExistence type="predicted"/>